<organism evidence="1 2">
    <name type="scientific">Candidatus Minimicrobia naudis</name>
    <dbReference type="NCBI Taxonomy" id="2841263"/>
    <lineage>
        <taxon>Bacteria</taxon>
        <taxon>Candidatus Saccharimonadota</taxon>
        <taxon>Candidatus Saccharimonadota incertae sedis</taxon>
        <taxon>Candidatus Minimicrobia</taxon>
    </lineage>
</organism>
<reference evidence="1" key="1">
    <citation type="submission" date="2021-06" db="EMBL/GenBank/DDBJ databases">
        <title>An adapted protocol for Saccharibacteria cultivation: two new species join this phylum of Candidate Phyla Radiations.</title>
        <authorList>
            <person name="Ibrahim A."/>
            <person name="Maatouk M."/>
            <person name="Zgheib R."/>
            <person name="Haddad G."/>
            <person name="Bou Khalil J."/>
            <person name="Raoult D."/>
            <person name="Bittar F."/>
        </authorList>
    </citation>
    <scope>NUCLEOTIDE SEQUENCE</scope>
    <source>
        <strain evidence="1">IHU1</strain>
    </source>
</reference>
<dbReference type="Proteomes" id="UP000679129">
    <property type="component" value="Chromosome"/>
</dbReference>
<keyword evidence="2" id="KW-1185">Reference proteome</keyword>
<evidence type="ECO:0000313" key="2">
    <source>
        <dbReference type="Proteomes" id="UP000679129"/>
    </source>
</evidence>
<dbReference type="EMBL" id="CP076460">
    <property type="protein sequence ID" value="QWQ32202.1"/>
    <property type="molecule type" value="Genomic_DNA"/>
</dbReference>
<sequence>MSRKRLDQFTDIAKSEGSGRFGLHHLPQSTIQLRRRQRQPIAKFLVVTSELASAQFMSD</sequence>
<gene>
    <name evidence="1" type="ORF">KOY48_05095</name>
</gene>
<protein>
    <submittedName>
        <fullName evidence="1">Uncharacterized protein</fullName>
    </submittedName>
</protein>
<accession>A0A8F1MC81</accession>
<dbReference type="KEGG" id="mnd:KOY48_05095"/>
<evidence type="ECO:0000313" key="1">
    <source>
        <dbReference type="EMBL" id="QWQ32202.1"/>
    </source>
</evidence>
<name>A0A8F1MC81_9BACT</name>
<dbReference type="AlphaFoldDB" id="A0A8F1MC81"/>
<proteinExistence type="predicted"/>